<dbReference type="Pfam" id="PF01467">
    <property type="entry name" value="CTP_transf_like"/>
    <property type="match status" value="1"/>
</dbReference>
<dbReference type="NCBIfam" id="NF000839">
    <property type="entry name" value="PRK00071.1-1"/>
    <property type="match status" value="1"/>
</dbReference>
<evidence type="ECO:0000256" key="1">
    <source>
        <dbReference type="ARBA" id="ARBA00002324"/>
    </source>
</evidence>
<dbReference type="GO" id="GO:0005524">
    <property type="term" value="F:ATP binding"/>
    <property type="evidence" value="ECO:0007669"/>
    <property type="project" value="UniProtKB-KW"/>
</dbReference>
<dbReference type="PANTHER" id="PTHR39321">
    <property type="entry name" value="NICOTINATE-NUCLEOTIDE ADENYLYLTRANSFERASE-RELATED"/>
    <property type="match status" value="1"/>
</dbReference>
<dbReference type="EC" id="2.7.7.18" evidence="11"/>
<dbReference type="GO" id="GO:0004515">
    <property type="term" value="F:nicotinate-nucleotide adenylyltransferase activity"/>
    <property type="evidence" value="ECO:0007669"/>
    <property type="project" value="UniProtKB-UniRule"/>
</dbReference>
<evidence type="ECO:0000256" key="9">
    <source>
        <dbReference type="ARBA" id="ARBA00023027"/>
    </source>
</evidence>
<keyword evidence="7 11" id="KW-0547">Nucleotide-binding</keyword>
<feature type="domain" description="Cytidyltransferase-like" evidence="12">
    <location>
        <begin position="19"/>
        <end position="199"/>
    </location>
</feature>
<dbReference type="NCBIfam" id="NF000840">
    <property type="entry name" value="PRK00071.1-3"/>
    <property type="match status" value="1"/>
</dbReference>
<comment type="function">
    <text evidence="1 11">Catalyzes the reversible adenylation of nicotinate mononucleotide (NaMN) to nicotinic acid adenine dinucleotide (NaAD).</text>
</comment>
<organism evidence="13 14">
    <name type="scientific">Rahnella woolbedingensis</name>
    <dbReference type="NCBI Taxonomy" id="1510574"/>
    <lineage>
        <taxon>Bacteria</taxon>
        <taxon>Pseudomonadati</taxon>
        <taxon>Pseudomonadota</taxon>
        <taxon>Gammaproteobacteria</taxon>
        <taxon>Enterobacterales</taxon>
        <taxon>Yersiniaceae</taxon>
        <taxon>Rahnella</taxon>
    </lineage>
</organism>
<evidence type="ECO:0000256" key="7">
    <source>
        <dbReference type="ARBA" id="ARBA00022741"/>
    </source>
</evidence>
<comment type="catalytic activity">
    <reaction evidence="10 11">
        <text>nicotinate beta-D-ribonucleotide + ATP + H(+) = deamido-NAD(+) + diphosphate</text>
        <dbReference type="Rhea" id="RHEA:22860"/>
        <dbReference type="ChEBI" id="CHEBI:15378"/>
        <dbReference type="ChEBI" id="CHEBI:30616"/>
        <dbReference type="ChEBI" id="CHEBI:33019"/>
        <dbReference type="ChEBI" id="CHEBI:57502"/>
        <dbReference type="ChEBI" id="CHEBI:58437"/>
        <dbReference type="EC" id="2.7.7.18"/>
    </reaction>
</comment>
<dbReference type="FunFam" id="3.40.50.620:FF:000039">
    <property type="entry name" value="Probable nicotinate-nucleotide adenylyltransferase"/>
    <property type="match status" value="1"/>
</dbReference>
<evidence type="ECO:0000256" key="5">
    <source>
        <dbReference type="ARBA" id="ARBA00022679"/>
    </source>
</evidence>
<proteinExistence type="inferred from homology"/>
<dbReference type="EMBL" id="RAHH01000010">
    <property type="protein sequence ID" value="RJT44496.1"/>
    <property type="molecule type" value="Genomic_DNA"/>
</dbReference>
<keyword evidence="14" id="KW-1185">Reference proteome</keyword>
<evidence type="ECO:0000313" key="13">
    <source>
        <dbReference type="EMBL" id="RJT44496.1"/>
    </source>
</evidence>
<dbReference type="InterPro" id="IPR004821">
    <property type="entry name" value="Cyt_trans-like"/>
</dbReference>
<evidence type="ECO:0000256" key="2">
    <source>
        <dbReference type="ARBA" id="ARBA00005019"/>
    </source>
</evidence>
<keyword evidence="6 11" id="KW-0548">Nucleotidyltransferase</keyword>
<gene>
    <name evidence="11" type="primary">nadD</name>
    <name evidence="13" type="ORF">D6C13_10005</name>
</gene>
<reference evidence="13 14" key="1">
    <citation type="submission" date="2018-09" db="EMBL/GenBank/DDBJ databases">
        <authorList>
            <person name="Le Fleche-Mateos A."/>
        </authorList>
    </citation>
    <scope>NUCLEOTIDE SEQUENCE [LARGE SCALE GENOMIC DNA]</scope>
    <source>
        <strain evidence="13 14">DSM 27399</strain>
    </source>
</reference>
<accession>A0A419N9N8</accession>
<dbReference type="RefSeq" id="WP_120132618.1">
    <property type="nucleotide sequence ID" value="NZ_RAHH01000010.1"/>
</dbReference>
<dbReference type="HAMAP" id="MF_00244">
    <property type="entry name" value="NaMN_adenylyltr"/>
    <property type="match status" value="1"/>
</dbReference>
<dbReference type="SUPFAM" id="SSF52374">
    <property type="entry name" value="Nucleotidylyl transferase"/>
    <property type="match status" value="1"/>
</dbReference>
<evidence type="ECO:0000256" key="11">
    <source>
        <dbReference type="HAMAP-Rule" id="MF_00244"/>
    </source>
</evidence>
<dbReference type="InterPro" id="IPR014729">
    <property type="entry name" value="Rossmann-like_a/b/a_fold"/>
</dbReference>
<dbReference type="AlphaFoldDB" id="A0A419N9N8"/>
<dbReference type="Proteomes" id="UP000284908">
    <property type="component" value="Unassembled WGS sequence"/>
</dbReference>
<evidence type="ECO:0000313" key="14">
    <source>
        <dbReference type="Proteomes" id="UP000284908"/>
    </source>
</evidence>
<dbReference type="NCBIfam" id="TIGR00482">
    <property type="entry name" value="nicotinate (nicotinamide) nucleotide adenylyltransferase"/>
    <property type="match status" value="1"/>
</dbReference>
<evidence type="ECO:0000256" key="3">
    <source>
        <dbReference type="ARBA" id="ARBA00009014"/>
    </source>
</evidence>
<dbReference type="GO" id="GO:0009435">
    <property type="term" value="P:NAD+ biosynthetic process"/>
    <property type="evidence" value="ECO:0007669"/>
    <property type="project" value="UniProtKB-UniRule"/>
</dbReference>
<protein>
    <recommendedName>
        <fullName evidence="11">Probable nicotinate-nucleotide adenylyltransferase</fullName>
        <ecNumber evidence="11">2.7.7.18</ecNumber>
    </recommendedName>
    <alternativeName>
        <fullName evidence="11">Deamido-NAD(+) diphosphorylase</fullName>
    </alternativeName>
    <alternativeName>
        <fullName evidence="11">Deamido-NAD(+) pyrophosphorylase</fullName>
    </alternativeName>
    <alternativeName>
        <fullName evidence="11">Nicotinate mononucleotide adenylyltransferase</fullName>
        <shortName evidence="11">NaMN adenylyltransferase</shortName>
    </alternativeName>
</protein>
<dbReference type="CDD" id="cd02165">
    <property type="entry name" value="NMNAT"/>
    <property type="match status" value="1"/>
</dbReference>
<evidence type="ECO:0000259" key="12">
    <source>
        <dbReference type="Pfam" id="PF01467"/>
    </source>
</evidence>
<evidence type="ECO:0000256" key="10">
    <source>
        <dbReference type="ARBA" id="ARBA00048721"/>
    </source>
</evidence>
<evidence type="ECO:0000256" key="4">
    <source>
        <dbReference type="ARBA" id="ARBA00022642"/>
    </source>
</evidence>
<name>A0A419N9N8_9GAMM</name>
<dbReference type="PANTHER" id="PTHR39321:SF3">
    <property type="entry name" value="PHOSPHOPANTETHEINE ADENYLYLTRANSFERASE"/>
    <property type="match status" value="1"/>
</dbReference>
<dbReference type="InterPro" id="IPR005248">
    <property type="entry name" value="NadD/NMNAT"/>
</dbReference>
<sequence length="226" mass="25293">MPRNTSLTSSSGSVQLLAFFGGTFDPIHYGHLKPVAGLAKIAGFDQVILLPNNVPPHRPQPEASAQQRLEMVELAVAADPLFSVDPRELTVDTPSYTIETLATLRKEHGDDCPLAFIIGQDSLLTLHKWHRWESLLDFCHLVVMARPGYKEQLDTPELQNWYDAHRVTGAEKLKQKPCGFIYQANTPLLDISATEIRERRHAGLDCSDLLPAAVEHYIESQGLYRQ</sequence>
<evidence type="ECO:0000256" key="6">
    <source>
        <dbReference type="ARBA" id="ARBA00022695"/>
    </source>
</evidence>
<comment type="pathway">
    <text evidence="2 11">Cofactor biosynthesis; NAD(+) biosynthesis; deamido-NAD(+) from nicotinate D-ribonucleotide: step 1/1.</text>
</comment>
<keyword evidence="4 11" id="KW-0662">Pyridine nucleotide biosynthesis</keyword>
<keyword evidence="8 11" id="KW-0067">ATP-binding</keyword>
<dbReference type="UniPathway" id="UPA00253">
    <property type="reaction ID" value="UER00332"/>
</dbReference>
<evidence type="ECO:0000256" key="8">
    <source>
        <dbReference type="ARBA" id="ARBA00022840"/>
    </source>
</evidence>
<dbReference type="Gene3D" id="3.40.50.620">
    <property type="entry name" value="HUPs"/>
    <property type="match status" value="1"/>
</dbReference>
<dbReference type="NCBIfam" id="TIGR00125">
    <property type="entry name" value="cyt_tran_rel"/>
    <property type="match status" value="1"/>
</dbReference>
<keyword evidence="5 11" id="KW-0808">Transferase</keyword>
<dbReference type="OrthoDB" id="5295945at2"/>
<comment type="caution">
    <text evidence="13">The sequence shown here is derived from an EMBL/GenBank/DDBJ whole genome shotgun (WGS) entry which is preliminary data.</text>
</comment>
<comment type="similarity">
    <text evidence="3 11">Belongs to the NadD family.</text>
</comment>
<keyword evidence="9 11" id="KW-0520">NAD</keyword>